<dbReference type="Pfam" id="PF12081">
    <property type="entry name" value="GldM_1st"/>
    <property type="match status" value="1"/>
</dbReference>
<evidence type="ECO:0000313" key="5">
    <source>
        <dbReference type="EMBL" id="MST85007.1"/>
    </source>
</evidence>
<dbReference type="Pfam" id="PF12080">
    <property type="entry name" value="GldM_4th"/>
    <property type="match status" value="1"/>
</dbReference>
<dbReference type="InterPro" id="IPR048406">
    <property type="entry name" value="GldM_Ig-like-2"/>
</dbReference>
<evidence type="ECO:0000313" key="6">
    <source>
        <dbReference type="Proteomes" id="UP000438914"/>
    </source>
</evidence>
<accession>A0A7K0KGF4</accession>
<dbReference type="NCBIfam" id="TIGR03517">
    <property type="entry name" value="GldM_gliding"/>
    <property type="match status" value="1"/>
</dbReference>
<evidence type="ECO:0000259" key="2">
    <source>
        <dbReference type="Pfam" id="PF12081"/>
    </source>
</evidence>
<dbReference type="AlphaFoldDB" id="A0A7K0KGF4"/>
<name>A0A7K0KGF4_9BACT</name>
<evidence type="ECO:0000259" key="4">
    <source>
        <dbReference type="Pfam" id="PF21602"/>
    </source>
</evidence>
<gene>
    <name evidence="5" type="primary">gldM</name>
    <name evidence="5" type="ORF">FYJ73_10085</name>
</gene>
<dbReference type="EMBL" id="VUNG01000026">
    <property type="protein sequence ID" value="MST85007.1"/>
    <property type="molecule type" value="Genomic_DNA"/>
</dbReference>
<keyword evidence="6" id="KW-1185">Reference proteome</keyword>
<dbReference type="Pfam" id="PF21601">
    <property type="entry name" value="GldM_2nd"/>
    <property type="match status" value="1"/>
</dbReference>
<dbReference type="InterPro" id="IPR022720">
    <property type="entry name" value="Motility-assoc_prot_GldM_N"/>
</dbReference>
<evidence type="ECO:0000259" key="3">
    <source>
        <dbReference type="Pfam" id="PF21601"/>
    </source>
</evidence>
<proteinExistence type="predicted"/>
<dbReference type="Proteomes" id="UP000438914">
    <property type="component" value="Unassembled WGS sequence"/>
</dbReference>
<feature type="domain" description="Gliding motility-associated protein GldM N-terminal" evidence="2">
    <location>
        <begin position="33"/>
        <end position="220"/>
    </location>
</feature>
<reference evidence="5 6" key="1">
    <citation type="submission" date="2019-08" db="EMBL/GenBank/DDBJ databases">
        <title>In-depth cultivation of the pig gut microbiome towards novel bacterial diversity and tailored functional studies.</title>
        <authorList>
            <person name="Wylensek D."/>
            <person name="Hitch T.C.A."/>
            <person name="Clavel T."/>
        </authorList>
    </citation>
    <scope>NUCLEOTIDE SEQUENCE [LARGE SCALE GENOMIC DNA]</scope>
    <source>
        <strain evidence="5 6">LKV-178-WT-2A</strain>
    </source>
</reference>
<dbReference type="InterPro" id="IPR048405">
    <property type="entry name" value="GldM_Ig-like-1"/>
</dbReference>
<comment type="caution">
    <text evidence="5">The sequence shown here is derived from an EMBL/GenBank/DDBJ whole genome shotgun (WGS) entry which is preliminary data.</text>
</comment>
<protein>
    <submittedName>
        <fullName evidence="5">Gliding motility protein GldM</fullName>
    </submittedName>
</protein>
<organism evidence="5 6">
    <name type="scientific">Hallella mizrahii</name>
    <dbReference type="NCBI Taxonomy" id="2606637"/>
    <lineage>
        <taxon>Bacteria</taxon>
        <taxon>Pseudomonadati</taxon>
        <taxon>Bacteroidota</taxon>
        <taxon>Bacteroidia</taxon>
        <taxon>Bacteroidales</taxon>
        <taxon>Prevotellaceae</taxon>
        <taxon>Hallella</taxon>
    </lineage>
</organism>
<dbReference type="InterPro" id="IPR022719">
    <property type="entry name" value="Motility-assoc_prot_GldM_C"/>
</dbReference>
<dbReference type="InterPro" id="IPR019859">
    <property type="entry name" value="Motility-assoc_prot_GldM"/>
</dbReference>
<feature type="domain" description="Gliding motility-associated protein GldM second immunoglobulin-like" evidence="4">
    <location>
        <begin position="323"/>
        <end position="404"/>
    </location>
</feature>
<feature type="domain" description="Gliding motility-associated protein GldM first immunoglobulin-like" evidence="3">
    <location>
        <begin position="224"/>
        <end position="318"/>
    </location>
</feature>
<dbReference type="RefSeq" id="WP_154534595.1">
    <property type="nucleotide sequence ID" value="NZ_VUNG01000026.1"/>
</dbReference>
<dbReference type="Pfam" id="PF21602">
    <property type="entry name" value="GldM_3rd"/>
    <property type="match status" value="1"/>
</dbReference>
<evidence type="ECO:0000259" key="1">
    <source>
        <dbReference type="Pfam" id="PF12080"/>
    </source>
</evidence>
<feature type="domain" description="Gliding motility-associated protein GldM C-terminal" evidence="1">
    <location>
        <begin position="407"/>
        <end position="517"/>
    </location>
</feature>
<sequence>MAIKKRPVSPRQKMINLMYIVLLAMLALNISTEVLNGFSVVEESLNRTTANASSENEAIYGDFRHQMEANPEKVREWFEKATHVKNMSDSLYNFAQQLKEEIVRKADGADGNVHNIKNDDNIDAAGEVMLAPITGKGKKLFQAINAYRENILQYVTDPRQRKIISSNLSTKVPRKPNTLGKNWQEYMFENMPVAAAVTLLSKLQNDVRYAEGEVLHTLVSNIDMKDIRVNKLSAFVVPEKTTLYPGERFSANIVMAAVDTTQQPEIYVNGSRVNTRNGQYSFTAGGVGEHQFSGYILMHNTKGDVLRRNFLQKYTVIPVPGGATIAADLMNVLYAGYKNPMSVSVPGVPQNAVSLSMTGGSLSMVGPGRYVAVPSAVGHDVTFHVSARDGKQVRSFPPFTFHVRKLPDPTAYLSVGTDRFKGGWLMKGSLMGAHQLNAAIDDGILDIQFRVVSFSTVFYDNMGNAVQMTTSGASFSDRMREQFRHLSHGRRFYITEIKAVGPDGITRSLPGAMEVKVR</sequence>